<dbReference type="Pfam" id="PF22947">
    <property type="entry name" value="ULD_3"/>
    <property type="match status" value="1"/>
</dbReference>
<reference evidence="2" key="1">
    <citation type="journal article" date="2019" name="bioRxiv">
        <title>The Genome of the Zebra Mussel, Dreissena polymorpha: A Resource for Invasive Species Research.</title>
        <authorList>
            <person name="McCartney M.A."/>
            <person name="Auch B."/>
            <person name="Kono T."/>
            <person name="Mallez S."/>
            <person name="Zhang Y."/>
            <person name="Obille A."/>
            <person name="Becker A."/>
            <person name="Abrahante J.E."/>
            <person name="Garbe J."/>
            <person name="Badalamenti J.P."/>
            <person name="Herman A."/>
            <person name="Mangelson H."/>
            <person name="Liachko I."/>
            <person name="Sullivan S."/>
            <person name="Sone E.D."/>
            <person name="Koren S."/>
            <person name="Silverstein K.A.T."/>
            <person name="Beckman K.B."/>
            <person name="Gohl D.M."/>
        </authorList>
    </citation>
    <scope>NUCLEOTIDE SEQUENCE</scope>
    <source>
        <strain evidence="2">Duluth1</strain>
        <tissue evidence="2">Whole animal</tissue>
    </source>
</reference>
<gene>
    <name evidence="2" type="ORF">DPMN_101080</name>
</gene>
<keyword evidence="3" id="KW-1185">Reference proteome</keyword>
<evidence type="ECO:0000259" key="1">
    <source>
        <dbReference type="Pfam" id="PF22947"/>
    </source>
</evidence>
<comment type="caution">
    <text evidence="2">The sequence shown here is derived from an EMBL/GenBank/DDBJ whole genome shotgun (WGS) entry which is preliminary data.</text>
</comment>
<dbReference type="Proteomes" id="UP000828390">
    <property type="component" value="Unassembled WGS sequence"/>
</dbReference>
<organism evidence="2 3">
    <name type="scientific">Dreissena polymorpha</name>
    <name type="common">Zebra mussel</name>
    <name type="synonym">Mytilus polymorpha</name>
    <dbReference type="NCBI Taxonomy" id="45954"/>
    <lineage>
        <taxon>Eukaryota</taxon>
        <taxon>Metazoa</taxon>
        <taxon>Spiralia</taxon>
        <taxon>Lophotrochozoa</taxon>
        <taxon>Mollusca</taxon>
        <taxon>Bivalvia</taxon>
        <taxon>Autobranchia</taxon>
        <taxon>Heteroconchia</taxon>
        <taxon>Euheterodonta</taxon>
        <taxon>Imparidentia</taxon>
        <taxon>Neoheterodontei</taxon>
        <taxon>Myida</taxon>
        <taxon>Dreissenoidea</taxon>
        <taxon>Dreissenidae</taxon>
        <taxon>Dreissena</taxon>
    </lineage>
</organism>
<name>A0A9D4LGV2_DREPO</name>
<dbReference type="InterPro" id="IPR054509">
    <property type="entry name" value="LARS1_ULD"/>
</dbReference>
<dbReference type="AlphaFoldDB" id="A0A9D4LGV2"/>
<proteinExistence type="predicted"/>
<reference evidence="2" key="2">
    <citation type="submission" date="2020-11" db="EMBL/GenBank/DDBJ databases">
        <authorList>
            <person name="McCartney M.A."/>
            <person name="Auch B."/>
            <person name="Kono T."/>
            <person name="Mallez S."/>
            <person name="Becker A."/>
            <person name="Gohl D.M."/>
            <person name="Silverstein K.A.T."/>
            <person name="Koren S."/>
            <person name="Bechman K.B."/>
            <person name="Herman A."/>
            <person name="Abrahante J.E."/>
            <person name="Garbe J."/>
        </authorList>
    </citation>
    <scope>NUCLEOTIDE SEQUENCE</scope>
    <source>
        <strain evidence="2">Duluth1</strain>
        <tissue evidence="2">Whole animal</tissue>
    </source>
</reference>
<protein>
    <recommendedName>
        <fullName evidence="1">Leucine--tRNA ligase ubiquitin-like domain-containing protein</fullName>
    </recommendedName>
</protein>
<evidence type="ECO:0000313" key="3">
    <source>
        <dbReference type="Proteomes" id="UP000828390"/>
    </source>
</evidence>
<evidence type="ECO:0000313" key="2">
    <source>
        <dbReference type="EMBL" id="KAH3858457.1"/>
    </source>
</evidence>
<feature type="domain" description="Leucine--tRNA ligase ubiquitin-like" evidence="1">
    <location>
        <begin position="2"/>
        <end position="49"/>
    </location>
</feature>
<sequence length="54" mass="6103">MVRFINPQPSSGAFEVKLPIFQGDTLEQLKSRLQKTGRGKMKGKVTIWHCKLSS</sequence>
<accession>A0A9D4LGV2</accession>
<dbReference type="EMBL" id="JAIWYP010000003">
    <property type="protein sequence ID" value="KAH3858457.1"/>
    <property type="molecule type" value="Genomic_DNA"/>
</dbReference>